<dbReference type="PROSITE" id="PS51698">
    <property type="entry name" value="U_BOX"/>
    <property type="match status" value="1"/>
</dbReference>
<dbReference type="SUPFAM" id="SSF57850">
    <property type="entry name" value="RING/U-box"/>
    <property type="match status" value="1"/>
</dbReference>
<keyword evidence="4 5" id="KW-0833">Ubl conjugation pathway</keyword>
<dbReference type="InterPro" id="IPR011989">
    <property type="entry name" value="ARM-like"/>
</dbReference>
<dbReference type="SUPFAM" id="SSF48371">
    <property type="entry name" value="ARM repeat"/>
    <property type="match status" value="1"/>
</dbReference>
<evidence type="ECO:0000256" key="5">
    <source>
        <dbReference type="RuleBase" id="RU369093"/>
    </source>
</evidence>
<comment type="pathway">
    <text evidence="2 5">Protein modification; protein ubiquitination.</text>
</comment>
<dbReference type="InterPro" id="IPR003613">
    <property type="entry name" value="Ubox_domain"/>
</dbReference>
<dbReference type="InterPro" id="IPR016024">
    <property type="entry name" value="ARM-type_fold"/>
</dbReference>
<dbReference type="SMART" id="SM00504">
    <property type="entry name" value="Ubox"/>
    <property type="match status" value="1"/>
</dbReference>
<proteinExistence type="predicted"/>
<evidence type="ECO:0000256" key="6">
    <source>
        <dbReference type="SAM" id="MobiDB-lite"/>
    </source>
</evidence>
<dbReference type="Proteomes" id="UP001151287">
    <property type="component" value="Unassembled WGS sequence"/>
</dbReference>
<feature type="domain" description="U-box" evidence="7">
    <location>
        <begin position="78"/>
        <end position="152"/>
    </location>
</feature>
<dbReference type="InterPro" id="IPR045185">
    <property type="entry name" value="PUB22/23/24-like"/>
</dbReference>
<reference evidence="8" key="1">
    <citation type="journal article" date="2022" name="Cell">
        <title>Repeat-based holocentromeres influence genome architecture and karyotype evolution.</title>
        <authorList>
            <person name="Hofstatter P.G."/>
            <person name="Thangavel G."/>
            <person name="Lux T."/>
            <person name="Neumann P."/>
            <person name="Vondrak T."/>
            <person name="Novak P."/>
            <person name="Zhang M."/>
            <person name="Costa L."/>
            <person name="Castellani M."/>
            <person name="Scott A."/>
            <person name="Toegelov H."/>
            <person name="Fuchs J."/>
            <person name="Mata-Sucre Y."/>
            <person name="Dias Y."/>
            <person name="Vanzela A.L.L."/>
            <person name="Huettel B."/>
            <person name="Almeida C.C.S."/>
            <person name="Simkova H."/>
            <person name="Souza G."/>
            <person name="Pedrosa-Harand A."/>
            <person name="Macas J."/>
            <person name="Mayer K.F.X."/>
            <person name="Houben A."/>
            <person name="Marques A."/>
        </authorList>
    </citation>
    <scope>NUCLEOTIDE SEQUENCE</scope>
    <source>
        <strain evidence="8">RhyBre1mFocal</strain>
    </source>
</reference>
<dbReference type="GO" id="GO:0061630">
    <property type="term" value="F:ubiquitin protein ligase activity"/>
    <property type="evidence" value="ECO:0007669"/>
    <property type="project" value="UniProtKB-UniRule"/>
</dbReference>
<organism evidence="8 9">
    <name type="scientific">Rhynchospora breviuscula</name>
    <dbReference type="NCBI Taxonomy" id="2022672"/>
    <lineage>
        <taxon>Eukaryota</taxon>
        <taxon>Viridiplantae</taxon>
        <taxon>Streptophyta</taxon>
        <taxon>Embryophyta</taxon>
        <taxon>Tracheophyta</taxon>
        <taxon>Spermatophyta</taxon>
        <taxon>Magnoliopsida</taxon>
        <taxon>Liliopsida</taxon>
        <taxon>Poales</taxon>
        <taxon>Cyperaceae</taxon>
        <taxon>Cyperoideae</taxon>
        <taxon>Rhynchosporeae</taxon>
        <taxon>Rhynchospora</taxon>
    </lineage>
</organism>
<protein>
    <recommendedName>
        <fullName evidence="5 7">U-box domain-containing protein</fullName>
        <ecNumber evidence="5">2.3.2.27</ecNumber>
    </recommendedName>
    <alternativeName>
        <fullName evidence="5">RING-type E3 ubiquitin transferase PUB</fullName>
    </alternativeName>
</protein>
<evidence type="ECO:0000256" key="2">
    <source>
        <dbReference type="ARBA" id="ARBA00004906"/>
    </source>
</evidence>
<keyword evidence="9" id="KW-1185">Reference proteome</keyword>
<dbReference type="Pfam" id="PF04564">
    <property type="entry name" value="U-box"/>
    <property type="match status" value="1"/>
</dbReference>
<sequence length="484" mass="52911">MPLLFSVLTHIKPSQFSSTSSSSKNRTSNSSPTNSDQLKEKGKKKKKTGILPHISLSCYMAPVQKSTVKSLPFAENVPIPTHFRCPISLDLMRDPVIASTGITYDRQSIEKWLEMGNKSCPATNQHITQDELIPNHALRRLIQDWCVTNRAMGIERIPTPRIPLSKIQATEILSEISSSSIRGDGVRCSVLVTKLKALGKESERNKLCVISCGGSQVLAATFREFAGEGIEGAKLGLLEEILSALIFFSPLDKEARQHLNSPSCSKSIVSILNHGNLAGMINSVILLRKLVSPMDAEAMNSFAKTSGLVEGLVKLVQRPISSQATKAALATIYYLDSADERLRTKFIDLGLVSSLLEILVDCDKSTCEKALGVLEGLFNSEKGKEIACQHALTVPVLVKKFLRVSDLATHFSVSALWKLCKKGNCCVVEALQAGLFQKLLLLVQVGCNTVTKEKVSDLLKVLNSSRSSVECVETVDFRGIKRPF</sequence>
<feature type="region of interest" description="Disordered" evidence="6">
    <location>
        <begin position="14"/>
        <end position="47"/>
    </location>
</feature>
<accession>A0A9Q0HY72</accession>
<comment type="caution">
    <text evidence="8">The sequence shown here is derived from an EMBL/GenBank/DDBJ whole genome shotgun (WGS) entry which is preliminary data.</text>
</comment>
<dbReference type="AlphaFoldDB" id="A0A9Q0HY72"/>
<evidence type="ECO:0000313" key="8">
    <source>
        <dbReference type="EMBL" id="KAJ1703124.1"/>
    </source>
</evidence>
<dbReference type="OrthoDB" id="10064100at2759"/>
<evidence type="ECO:0000256" key="3">
    <source>
        <dbReference type="ARBA" id="ARBA00022679"/>
    </source>
</evidence>
<evidence type="ECO:0000256" key="1">
    <source>
        <dbReference type="ARBA" id="ARBA00000900"/>
    </source>
</evidence>
<comment type="function">
    <text evidence="5">Functions as an E3 ubiquitin ligase.</text>
</comment>
<dbReference type="CDD" id="cd16664">
    <property type="entry name" value="RING-Ubox_PUB"/>
    <property type="match status" value="1"/>
</dbReference>
<dbReference type="FunFam" id="3.30.40.10:FF:000442">
    <property type="entry name" value="RING-type E3 ubiquitin transferase"/>
    <property type="match status" value="1"/>
</dbReference>
<dbReference type="GO" id="GO:0016567">
    <property type="term" value="P:protein ubiquitination"/>
    <property type="evidence" value="ECO:0007669"/>
    <property type="project" value="UniProtKB-UniRule"/>
</dbReference>
<dbReference type="Gene3D" id="1.25.10.10">
    <property type="entry name" value="Leucine-rich Repeat Variant"/>
    <property type="match status" value="1"/>
</dbReference>
<dbReference type="PANTHER" id="PTHR22849:SF161">
    <property type="entry name" value="U-BOX DOMAIN-CONTAINING PROTEIN"/>
    <property type="match status" value="1"/>
</dbReference>
<dbReference type="Gene3D" id="3.30.40.10">
    <property type="entry name" value="Zinc/RING finger domain, C3HC4 (zinc finger)"/>
    <property type="match status" value="1"/>
</dbReference>
<name>A0A9Q0HY72_9POAL</name>
<keyword evidence="3 5" id="KW-0808">Transferase</keyword>
<dbReference type="InterPro" id="IPR058678">
    <property type="entry name" value="ARM_PUB"/>
</dbReference>
<dbReference type="PANTHER" id="PTHR22849">
    <property type="entry name" value="WDSAM1 PROTEIN"/>
    <property type="match status" value="1"/>
</dbReference>
<evidence type="ECO:0000259" key="7">
    <source>
        <dbReference type="PROSITE" id="PS51698"/>
    </source>
</evidence>
<feature type="compositionally biased region" description="Low complexity" evidence="6">
    <location>
        <begin position="14"/>
        <end position="35"/>
    </location>
</feature>
<dbReference type="Pfam" id="PF25598">
    <property type="entry name" value="ARM_PUB"/>
    <property type="match status" value="1"/>
</dbReference>
<comment type="catalytic activity">
    <reaction evidence="1 5">
        <text>S-ubiquitinyl-[E2 ubiquitin-conjugating enzyme]-L-cysteine + [acceptor protein]-L-lysine = [E2 ubiquitin-conjugating enzyme]-L-cysteine + N(6)-ubiquitinyl-[acceptor protein]-L-lysine.</text>
        <dbReference type="EC" id="2.3.2.27"/>
    </reaction>
</comment>
<dbReference type="EMBL" id="JAMQYH010000001">
    <property type="protein sequence ID" value="KAJ1703124.1"/>
    <property type="molecule type" value="Genomic_DNA"/>
</dbReference>
<dbReference type="InterPro" id="IPR045210">
    <property type="entry name" value="RING-Ubox_PUB"/>
</dbReference>
<dbReference type="EC" id="2.3.2.27" evidence="5"/>
<gene>
    <name evidence="8" type="ORF">LUZ63_002903</name>
</gene>
<evidence type="ECO:0000313" key="9">
    <source>
        <dbReference type="Proteomes" id="UP001151287"/>
    </source>
</evidence>
<evidence type="ECO:0000256" key="4">
    <source>
        <dbReference type="ARBA" id="ARBA00022786"/>
    </source>
</evidence>
<dbReference type="InterPro" id="IPR013083">
    <property type="entry name" value="Znf_RING/FYVE/PHD"/>
</dbReference>